<gene>
    <name evidence="2" type="ORF">FB45DRAFT_1122412</name>
</gene>
<sequence>MHSIRVTAPAPPGMHPDLPANMQMFAQLLVNGNIIQQTGAVDTEEQSLEAVTWKMKFDCDLPVNIPNFQIAIIRKLGSVRILGSVSLTWDEAFSFGQVHKPYKMALTKVNNDGPSLNMTVAFSVVPVPQNDYSDIPADPSNGIHVFSMIKQMLQETQQGKPLDLHQLCALHTNVLLLTQNSRVRGKLANFLGDICFKQWEMAREAATLDQAVQAYGDAIRDGLTDAGSLQDLSVALFQRIEKCGDTGDIDRCIAVMEESVQLTSDGDSLKSARLSNLANCLLRRYQNYGALEDLDRCITLGRHAIKCSVDGDLDQAANLNNLGTALDVRYDKLGDLADLNDSISMRMETIQLTPDGHPDRPTRLANLAASLLSRADHLNDLEDLNQAVVLGEQAVNLTPENRPTRAFLLSNLGSSLMSRFDQLGNVDDLSRAVVARREAVRVTPAGNPSRPTRLSSLATSLMEQFAQCAQVDDLNESVALRTEVVFLTPDGHPDKAGWLANLGDSLEKRFEFFGDLDDLHKSLALIEDAVNLTPDGHPSKAERLSNLGSSLLIWYEKLGDLEDLNRSITVHTAAVGLTPDTHVAKPFHMNNLGASLTRRYENTKNIEDLTQSVMLKQKLLELIPESHLKRGLMLSNLGGSLLELFKDTGDSDHLSQAVTVNMKALQLISDGHSEKPAILINLGNCLFEKFEKLQDEQAGHEAISMWSQAACSETGSIHVRFHAASIWAQYARKTQDPSFMKAYEVAIGMLPELAWIGLSIRDRHLHIMQASELVRNGARAAIVSGNPELAVEWLEQGRSVIWSQLLNLRTPVDDLKEKHPQLASKFLDLSVQLEKSGGRKMDLSETDIRLQSDADLAHRNAHERRKLLDEIRTLKGFENFLMPKKFHQLLAAAQGGPVVLLNSAEESCDALILLSGINEVIHVPLNFQPINMGDITADMGSSNARLNGIREGEKSREDRLLAVLSDIWKGIVQPVFQALAITKPTKSDLARLWWYPTGSLAFLPIHAAGLYGAEETFGSKVSDYVISSYTPSLSALIIGFEHASKPRRSTQLLAVSQPIATGQVYIPGTRTELKYIQQAAHGKIRVVSLDETTATPDRVMAEMRNCSWAHFACHGVQDAGSPIESALLLANDSRLTLAQIFQLSLQNADLAFLSACQTATGSKYLPEESVHLAAGLLFAGYRGVIATMWTIMDNDAPQVAKDVYDNLLGTSPPDSTRAAEALHFAVQRMREGPGGKSLLEWVPYIHVGV</sequence>
<dbReference type="InterPro" id="IPR024983">
    <property type="entry name" value="CHAT_dom"/>
</dbReference>
<dbReference type="InterPro" id="IPR011990">
    <property type="entry name" value="TPR-like_helical_dom_sf"/>
</dbReference>
<dbReference type="EMBL" id="JARKIF010000037">
    <property type="protein sequence ID" value="KAJ7609819.1"/>
    <property type="molecule type" value="Genomic_DNA"/>
</dbReference>
<name>A0AAD7B3N5_9AGAR</name>
<feature type="domain" description="CHAT" evidence="1">
    <location>
        <begin position="963"/>
        <end position="1248"/>
    </location>
</feature>
<protein>
    <submittedName>
        <fullName evidence="2">CHAT domain-containing protein</fullName>
    </submittedName>
</protein>
<evidence type="ECO:0000313" key="3">
    <source>
        <dbReference type="Proteomes" id="UP001221142"/>
    </source>
</evidence>
<dbReference type="AlphaFoldDB" id="A0AAD7B3N5"/>
<evidence type="ECO:0000259" key="1">
    <source>
        <dbReference type="Pfam" id="PF12770"/>
    </source>
</evidence>
<dbReference type="PANTHER" id="PTHR19959">
    <property type="entry name" value="KINESIN LIGHT CHAIN"/>
    <property type="match status" value="1"/>
</dbReference>
<evidence type="ECO:0000313" key="2">
    <source>
        <dbReference type="EMBL" id="KAJ7609819.1"/>
    </source>
</evidence>
<proteinExistence type="predicted"/>
<comment type="caution">
    <text evidence="2">The sequence shown here is derived from an EMBL/GenBank/DDBJ whole genome shotgun (WGS) entry which is preliminary data.</text>
</comment>
<accession>A0AAD7B3N5</accession>
<dbReference type="SUPFAM" id="SSF48452">
    <property type="entry name" value="TPR-like"/>
    <property type="match status" value="2"/>
</dbReference>
<keyword evidence="3" id="KW-1185">Reference proteome</keyword>
<reference evidence="2" key="1">
    <citation type="submission" date="2023-03" db="EMBL/GenBank/DDBJ databases">
        <title>Massive genome expansion in bonnet fungi (Mycena s.s.) driven by repeated elements and novel gene families across ecological guilds.</title>
        <authorList>
            <consortium name="Lawrence Berkeley National Laboratory"/>
            <person name="Harder C.B."/>
            <person name="Miyauchi S."/>
            <person name="Viragh M."/>
            <person name="Kuo A."/>
            <person name="Thoen E."/>
            <person name="Andreopoulos B."/>
            <person name="Lu D."/>
            <person name="Skrede I."/>
            <person name="Drula E."/>
            <person name="Henrissat B."/>
            <person name="Morin E."/>
            <person name="Kohler A."/>
            <person name="Barry K."/>
            <person name="LaButti K."/>
            <person name="Morin E."/>
            <person name="Salamov A."/>
            <person name="Lipzen A."/>
            <person name="Mereny Z."/>
            <person name="Hegedus B."/>
            <person name="Baldrian P."/>
            <person name="Stursova M."/>
            <person name="Weitz H."/>
            <person name="Taylor A."/>
            <person name="Grigoriev I.V."/>
            <person name="Nagy L.G."/>
            <person name="Martin F."/>
            <person name="Kauserud H."/>
        </authorList>
    </citation>
    <scope>NUCLEOTIDE SEQUENCE</scope>
    <source>
        <strain evidence="2">9284</strain>
    </source>
</reference>
<dbReference type="Pfam" id="PF12770">
    <property type="entry name" value="CHAT"/>
    <property type="match status" value="1"/>
</dbReference>
<organism evidence="2 3">
    <name type="scientific">Roridomyces roridus</name>
    <dbReference type="NCBI Taxonomy" id="1738132"/>
    <lineage>
        <taxon>Eukaryota</taxon>
        <taxon>Fungi</taxon>
        <taxon>Dikarya</taxon>
        <taxon>Basidiomycota</taxon>
        <taxon>Agaricomycotina</taxon>
        <taxon>Agaricomycetes</taxon>
        <taxon>Agaricomycetidae</taxon>
        <taxon>Agaricales</taxon>
        <taxon>Marasmiineae</taxon>
        <taxon>Mycenaceae</taxon>
        <taxon>Roridomyces</taxon>
    </lineage>
</organism>
<dbReference type="PANTHER" id="PTHR19959:SF119">
    <property type="entry name" value="FUNGAL LIPASE-LIKE DOMAIN-CONTAINING PROTEIN"/>
    <property type="match status" value="1"/>
</dbReference>
<dbReference type="Proteomes" id="UP001221142">
    <property type="component" value="Unassembled WGS sequence"/>
</dbReference>
<dbReference type="Gene3D" id="1.25.40.10">
    <property type="entry name" value="Tetratricopeptide repeat domain"/>
    <property type="match status" value="3"/>
</dbReference>